<dbReference type="Proteomes" id="UP000817658">
    <property type="component" value="Chromosome 1"/>
</dbReference>
<evidence type="ECO:0000313" key="2">
    <source>
        <dbReference type="EMBL" id="BAD61527.1"/>
    </source>
</evidence>
<dbReference type="EMBL" id="AP003328">
    <property type="protein sequence ID" value="BAD61527.1"/>
    <property type="molecule type" value="Genomic_DNA"/>
</dbReference>
<reference evidence="3" key="3">
    <citation type="journal article" date="2008" name="Nucleic Acids Res.">
        <title>The rice annotation project database (RAP-DB): 2008 update.</title>
        <authorList>
            <consortium name="The rice annotation project (RAP)"/>
        </authorList>
    </citation>
    <scope>GENOME REANNOTATION</scope>
    <source>
        <strain evidence="3">cv. Nipponbare</strain>
    </source>
</reference>
<dbReference type="Proteomes" id="UP000000763">
    <property type="component" value="Chromosome 1"/>
</dbReference>
<evidence type="ECO:0000313" key="1">
    <source>
        <dbReference type="EMBL" id="BAD61202.1"/>
    </source>
</evidence>
<reference evidence="2" key="1">
    <citation type="journal article" date="2002" name="Nature">
        <title>The genome sequence and structure of rice chromosome 1.</title>
        <authorList>
            <person name="Sasaki T."/>
            <person name="Matsumoto T."/>
            <person name="Yamamoto K."/>
            <person name="Sakata K."/>
            <person name="Baba T."/>
            <person name="Katayose Y."/>
            <person name="Wu J."/>
            <person name="Niimura Y."/>
            <person name="Cheng Z."/>
            <person name="Nagamura Y."/>
            <person name="Antonio B.A."/>
            <person name="Kanamori H."/>
            <person name="Hosokawa S."/>
            <person name="Masukawa M."/>
            <person name="Arikawa K."/>
            <person name="Chiden Y."/>
            <person name="Hayashi M."/>
            <person name="Okamoto M."/>
            <person name="Ando T."/>
            <person name="Aoki H."/>
            <person name="Arita K."/>
            <person name="Hamada M."/>
            <person name="Harada C."/>
            <person name="Hijishita S."/>
            <person name="Honda M."/>
            <person name="Ichikawa Y."/>
            <person name="Idonuma A."/>
            <person name="Iijima M."/>
            <person name="Ikeda M."/>
            <person name="Ikeno M."/>
            <person name="Itoh S."/>
            <person name="Itoh T."/>
            <person name="Itoh Y."/>
            <person name="Itoh Y."/>
            <person name="Iwabuchi A."/>
            <person name="Kamiya K."/>
            <person name="Karasawa W."/>
            <person name="Katagiri S."/>
            <person name="Kikuta A."/>
            <person name="Kobayashi N."/>
            <person name="Kono I."/>
            <person name="Machita K."/>
            <person name="Maehara T."/>
            <person name="Mizuno H."/>
            <person name="Mizubayashi T."/>
            <person name="Mukai Y."/>
            <person name="Nagasaki H."/>
            <person name="Nakashima M."/>
            <person name="Nakama Y."/>
            <person name="Nakamichi Y."/>
            <person name="Nakamura M."/>
            <person name="Namiki N."/>
            <person name="Negishi M."/>
            <person name="Ohta I."/>
            <person name="Ono N."/>
            <person name="Saji S."/>
            <person name="Sakai K."/>
            <person name="Shibata M."/>
            <person name="Shimokawa T."/>
            <person name="Shomura A."/>
            <person name="Song J."/>
            <person name="Takazaki Y."/>
            <person name="Terasawa K."/>
            <person name="Tsuji K."/>
            <person name="Waki K."/>
            <person name="Yamagata H."/>
            <person name="Yamane H."/>
            <person name="Yoshiki S."/>
            <person name="Yoshihara R."/>
            <person name="Yukawa K."/>
            <person name="Zhong H."/>
            <person name="Iwama H."/>
            <person name="Endo T."/>
            <person name="Ito H."/>
            <person name="Hahn J.H."/>
            <person name="Kim H.I."/>
            <person name="Eun M.Y."/>
            <person name="Yano M."/>
            <person name="Jiang J."/>
            <person name="Gojobori T."/>
        </authorList>
    </citation>
    <scope>NUCLEOTIDE SEQUENCE</scope>
</reference>
<sequence>MKSGQQRHRSLPCSDEIKVEASPPRIDGLLGNTPCNCDDHFQLCHQHREELG</sequence>
<evidence type="ECO:0000313" key="3">
    <source>
        <dbReference type="Proteomes" id="UP000000763"/>
    </source>
</evidence>
<protein>
    <submittedName>
        <fullName evidence="2">Uncharacterized protein</fullName>
    </submittedName>
</protein>
<dbReference type="AlphaFoldDB" id="Q5ZBG8"/>
<dbReference type="EMBL" id="AP002843">
    <property type="protein sequence ID" value="BAD61202.1"/>
    <property type="molecule type" value="Genomic_DNA"/>
</dbReference>
<proteinExistence type="predicted"/>
<organism evidence="2">
    <name type="scientific">Oryza sativa subsp. japonica</name>
    <name type="common">Rice</name>
    <dbReference type="NCBI Taxonomy" id="39947"/>
    <lineage>
        <taxon>Eukaryota</taxon>
        <taxon>Viridiplantae</taxon>
        <taxon>Streptophyta</taxon>
        <taxon>Embryophyta</taxon>
        <taxon>Tracheophyta</taxon>
        <taxon>Spermatophyta</taxon>
        <taxon>Magnoliopsida</taxon>
        <taxon>Liliopsida</taxon>
        <taxon>Poales</taxon>
        <taxon>Poaceae</taxon>
        <taxon>BOP clade</taxon>
        <taxon>Oryzoideae</taxon>
        <taxon>Oryzeae</taxon>
        <taxon>Oryzinae</taxon>
        <taxon>Oryza</taxon>
        <taxon>Oryza sativa</taxon>
    </lineage>
</organism>
<reference evidence="3" key="2">
    <citation type="journal article" date="2005" name="Nature">
        <title>The map-based sequence of the rice genome.</title>
        <authorList>
            <consortium name="International rice genome sequencing project (IRGSP)"/>
            <person name="Matsumoto T."/>
            <person name="Wu J."/>
            <person name="Kanamori H."/>
            <person name="Katayose Y."/>
            <person name="Fujisawa M."/>
            <person name="Namiki N."/>
            <person name="Mizuno H."/>
            <person name="Yamamoto K."/>
            <person name="Antonio B.A."/>
            <person name="Baba T."/>
            <person name="Sakata K."/>
            <person name="Nagamura Y."/>
            <person name="Aoki H."/>
            <person name="Arikawa K."/>
            <person name="Arita K."/>
            <person name="Bito T."/>
            <person name="Chiden Y."/>
            <person name="Fujitsuka N."/>
            <person name="Fukunaka R."/>
            <person name="Hamada M."/>
            <person name="Harada C."/>
            <person name="Hayashi A."/>
            <person name="Hijishita S."/>
            <person name="Honda M."/>
            <person name="Hosokawa S."/>
            <person name="Ichikawa Y."/>
            <person name="Idonuma A."/>
            <person name="Iijima M."/>
            <person name="Ikeda M."/>
            <person name="Ikeno M."/>
            <person name="Ito K."/>
            <person name="Ito S."/>
            <person name="Ito T."/>
            <person name="Ito Y."/>
            <person name="Ito Y."/>
            <person name="Iwabuchi A."/>
            <person name="Kamiya K."/>
            <person name="Karasawa W."/>
            <person name="Kurita K."/>
            <person name="Katagiri S."/>
            <person name="Kikuta A."/>
            <person name="Kobayashi H."/>
            <person name="Kobayashi N."/>
            <person name="Machita K."/>
            <person name="Maehara T."/>
            <person name="Masukawa M."/>
            <person name="Mizubayashi T."/>
            <person name="Mukai Y."/>
            <person name="Nagasaki H."/>
            <person name="Nagata Y."/>
            <person name="Naito S."/>
            <person name="Nakashima M."/>
            <person name="Nakama Y."/>
            <person name="Nakamichi Y."/>
            <person name="Nakamura M."/>
            <person name="Meguro A."/>
            <person name="Negishi M."/>
            <person name="Ohta I."/>
            <person name="Ohta T."/>
            <person name="Okamoto M."/>
            <person name="Ono N."/>
            <person name="Saji S."/>
            <person name="Sakaguchi M."/>
            <person name="Sakai K."/>
            <person name="Shibata M."/>
            <person name="Shimokawa T."/>
            <person name="Song J."/>
            <person name="Takazaki Y."/>
            <person name="Terasawa K."/>
            <person name="Tsugane M."/>
            <person name="Tsuji K."/>
            <person name="Ueda S."/>
            <person name="Waki K."/>
            <person name="Yamagata H."/>
            <person name="Yamamoto M."/>
            <person name="Yamamoto S."/>
            <person name="Yamane H."/>
            <person name="Yoshiki S."/>
            <person name="Yoshihara R."/>
            <person name="Yukawa K."/>
            <person name="Zhong H."/>
            <person name="Yano M."/>
            <person name="Yuan Q."/>
            <person name="Ouyang S."/>
            <person name="Liu J."/>
            <person name="Jones K.M."/>
            <person name="Gansberger K."/>
            <person name="Moffat K."/>
            <person name="Hill J."/>
            <person name="Bera J."/>
            <person name="Fadrosh D."/>
            <person name="Jin S."/>
            <person name="Johri S."/>
            <person name="Kim M."/>
            <person name="Overton L."/>
            <person name="Reardon M."/>
            <person name="Tsitrin T."/>
            <person name="Vuong H."/>
            <person name="Weaver B."/>
            <person name="Ciecko A."/>
            <person name="Tallon L."/>
            <person name="Jackson J."/>
            <person name="Pai G."/>
            <person name="Aken S.V."/>
            <person name="Utterback T."/>
            <person name="Reidmuller S."/>
            <person name="Feldblyum T."/>
            <person name="Hsiao J."/>
            <person name="Zismann V."/>
            <person name="Iobst S."/>
            <person name="de Vazeille A.R."/>
            <person name="Buell C.R."/>
            <person name="Ying K."/>
            <person name="Li Y."/>
            <person name="Lu T."/>
            <person name="Huang Y."/>
            <person name="Zhao Q."/>
            <person name="Feng Q."/>
            <person name="Zhang L."/>
            <person name="Zhu J."/>
            <person name="Weng Q."/>
            <person name="Mu J."/>
            <person name="Lu Y."/>
            <person name="Fan D."/>
            <person name="Liu Y."/>
            <person name="Guan J."/>
            <person name="Zhang Y."/>
            <person name="Yu S."/>
            <person name="Liu X."/>
            <person name="Zhang Y."/>
            <person name="Hong G."/>
            <person name="Han B."/>
            <person name="Choisne N."/>
            <person name="Demange N."/>
            <person name="Orjeda G."/>
            <person name="Samain S."/>
            <person name="Cattolico L."/>
            <person name="Pelletier E."/>
            <person name="Couloux A."/>
            <person name="Segurens B."/>
            <person name="Wincker P."/>
            <person name="D'Hont A."/>
            <person name="Scarpelli C."/>
            <person name="Weissenbach J."/>
            <person name="Salanoubat M."/>
            <person name="Quetier F."/>
            <person name="Yu Y."/>
            <person name="Kim H.R."/>
            <person name="Rambo T."/>
            <person name="Currie J."/>
            <person name="Collura K."/>
            <person name="Luo M."/>
            <person name="Yang T."/>
            <person name="Ammiraju J.S.S."/>
            <person name="Engler F."/>
            <person name="Soderlund C."/>
            <person name="Wing R.A."/>
            <person name="Palmer L.E."/>
            <person name="de la Bastide M."/>
            <person name="Spiegel L."/>
            <person name="Nascimento L."/>
            <person name="Zutavern T."/>
            <person name="O'Shaughnessy A."/>
            <person name="Dike S."/>
            <person name="Dedhia N."/>
            <person name="Preston R."/>
            <person name="Balija V."/>
            <person name="McCombie W.R."/>
            <person name="Chow T."/>
            <person name="Chen H."/>
            <person name="Chung M."/>
            <person name="Chen C."/>
            <person name="Shaw J."/>
            <person name="Wu H."/>
            <person name="Hsiao K."/>
            <person name="Chao Y."/>
            <person name="Chu M."/>
            <person name="Cheng C."/>
            <person name="Hour A."/>
            <person name="Lee P."/>
            <person name="Lin S."/>
            <person name="Lin Y."/>
            <person name="Liou J."/>
            <person name="Liu S."/>
            <person name="Hsing Y."/>
            <person name="Raghuvanshi S."/>
            <person name="Mohanty A."/>
            <person name="Bharti A.K."/>
            <person name="Gaur A."/>
            <person name="Gupta V."/>
            <person name="Kumar D."/>
            <person name="Ravi V."/>
            <person name="Vij S."/>
            <person name="Kapur A."/>
            <person name="Khurana P."/>
            <person name="Khurana P."/>
            <person name="Khurana J.P."/>
            <person name="Tyagi A.K."/>
            <person name="Gaikwad K."/>
            <person name="Singh A."/>
            <person name="Dalal V."/>
            <person name="Srivastava S."/>
            <person name="Dixit A."/>
            <person name="Pal A.K."/>
            <person name="Ghazi I.A."/>
            <person name="Yadav M."/>
            <person name="Pandit A."/>
            <person name="Bhargava A."/>
            <person name="Sureshbabu K."/>
            <person name="Batra K."/>
            <person name="Sharma T.R."/>
            <person name="Mohapatra T."/>
            <person name="Singh N.K."/>
            <person name="Messing J."/>
            <person name="Nelson A.B."/>
            <person name="Fuks G."/>
            <person name="Kavchok S."/>
            <person name="Keizer G."/>
            <person name="Linton E."/>
            <person name="Llaca V."/>
            <person name="Song R."/>
            <person name="Tanyolac B."/>
            <person name="Young S."/>
            <person name="Ho-Il K."/>
            <person name="Hahn J.H."/>
            <person name="Sangsakoo G."/>
            <person name="Vanavichit A."/>
            <person name="de Mattos Luiz.A.T."/>
            <person name="Zimmer P.D."/>
            <person name="Malone G."/>
            <person name="Dellagostin O."/>
            <person name="de Oliveira A.C."/>
            <person name="Bevan M."/>
            <person name="Bancroft I."/>
            <person name="Minx P."/>
            <person name="Cordum H."/>
            <person name="Wilson R."/>
            <person name="Cheng Z."/>
            <person name="Jin W."/>
            <person name="Jiang J."/>
            <person name="Leong S.A."/>
            <person name="Iwama H."/>
            <person name="Gojobori T."/>
            <person name="Itoh T."/>
            <person name="Niimura Y."/>
            <person name="Fujii Y."/>
            <person name="Habara T."/>
            <person name="Sakai H."/>
            <person name="Sato Y."/>
            <person name="Wilson G."/>
            <person name="Kumar K."/>
            <person name="McCouch S."/>
            <person name="Juretic N."/>
            <person name="Hoen D."/>
            <person name="Wright S."/>
            <person name="Bruskiewich R."/>
            <person name="Bureau T."/>
            <person name="Miyao A."/>
            <person name="Hirochika H."/>
            <person name="Nishikawa T."/>
            <person name="Kadowaki K."/>
            <person name="Sugiura M."/>
            <person name="Burr B."/>
            <person name="Sasaki T."/>
        </authorList>
    </citation>
    <scope>NUCLEOTIDE SEQUENCE [LARGE SCALE GENOMIC DNA]</scope>
    <source>
        <strain evidence="3">cv. Nipponbare</strain>
    </source>
</reference>
<accession>Q5ZBG8</accession>
<name>Q5ZBG8_ORYSJ</name>
<gene>
    <name evidence="2" type="ORF">B1040D09.25</name>
    <name evidence="1" type="ORF">P0407B12.10</name>
</gene>